<keyword evidence="2" id="KW-0902">Two-component regulatory system</keyword>
<evidence type="ECO:0000256" key="3">
    <source>
        <dbReference type="ARBA" id="ARBA00023015"/>
    </source>
</evidence>
<proteinExistence type="predicted"/>
<dbReference type="Pfam" id="PF00196">
    <property type="entry name" value="GerE"/>
    <property type="match status" value="1"/>
</dbReference>
<dbReference type="PROSITE" id="PS50110">
    <property type="entry name" value="RESPONSE_REGULATORY"/>
    <property type="match status" value="1"/>
</dbReference>
<feature type="domain" description="HTH luxR-type" evidence="7">
    <location>
        <begin position="238"/>
        <end position="303"/>
    </location>
</feature>
<evidence type="ECO:0000313" key="9">
    <source>
        <dbReference type="EMBL" id="SNX43309.1"/>
    </source>
</evidence>
<dbReference type="InterPro" id="IPR039420">
    <property type="entry name" value="WalR-like"/>
</dbReference>
<dbReference type="AlphaFoldDB" id="A0A240E529"/>
<dbReference type="PROSITE" id="PS00622">
    <property type="entry name" value="HTH_LUXR_1"/>
    <property type="match status" value="1"/>
</dbReference>
<keyword evidence="4" id="KW-0238">DNA-binding</keyword>
<dbReference type="InterPro" id="IPR011006">
    <property type="entry name" value="CheY-like_superfamily"/>
</dbReference>
<dbReference type="Gene3D" id="1.10.10.10">
    <property type="entry name" value="Winged helix-like DNA-binding domain superfamily/Winged helix DNA-binding domain"/>
    <property type="match status" value="1"/>
</dbReference>
<organism evidence="9 10">
    <name type="scientific">Acinetobacter puyangensis</name>
    <dbReference type="NCBI Taxonomy" id="1096779"/>
    <lineage>
        <taxon>Bacteria</taxon>
        <taxon>Pseudomonadati</taxon>
        <taxon>Pseudomonadota</taxon>
        <taxon>Gammaproteobacteria</taxon>
        <taxon>Moraxellales</taxon>
        <taxon>Moraxellaceae</taxon>
        <taxon>Acinetobacter</taxon>
    </lineage>
</organism>
<evidence type="ECO:0000256" key="2">
    <source>
        <dbReference type="ARBA" id="ARBA00023012"/>
    </source>
</evidence>
<dbReference type="EMBL" id="OANT01000001">
    <property type="protein sequence ID" value="SNX43309.1"/>
    <property type="molecule type" value="Genomic_DNA"/>
</dbReference>
<dbReference type="PRINTS" id="PR00038">
    <property type="entry name" value="HTHLUXR"/>
</dbReference>
<dbReference type="InterPro" id="IPR001789">
    <property type="entry name" value="Sig_transdc_resp-reg_receiver"/>
</dbReference>
<accession>A0A240E529</accession>
<dbReference type="PROSITE" id="PS50043">
    <property type="entry name" value="HTH_LUXR_2"/>
    <property type="match status" value="1"/>
</dbReference>
<evidence type="ECO:0000256" key="4">
    <source>
        <dbReference type="ARBA" id="ARBA00023125"/>
    </source>
</evidence>
<dbReference type="GO" id="GO:0032993">
    <property type="term" value="C:protein-DNA complex"/>
    <property type="evidence" value="ECO:0007669"/>
    <property type="project" value="TreeGrafter"/>
</dbReference>
<dbReference type="SMART" id="SM00448">
    <property type="entry name" value="REC"/>
    <property type="match status" value="1"/>
</dbReference>
<evidence type="ECO:0000313" key="10">
    <source>
        <dbReference type="Proteomes" id="UP000219042"/>
    </source>
</evidence>
<dbReference type="Gene3D" id="3.40.50.2300">
    <property type="match status" value="1"/>
</dbReference>
<dbReference type="GO" id="GO:0006355">
    <property type="term" value="P:regulation of DNA-templated transcription"/>
    <property type="evidence" value="ECO:0007669"/>
    <property type="project" value="InterPro"/>
</dbReference>
<evidence type="ECO:0000256" key="1">
    <source>
        <dbReference type="ARBA" id="ARBA00022553"/>
    </source>
</evidence>
<dbReference type="GO" id="GO:0000156">
    <property type="term" value="F:phosphorelay response regulator activity"/>
    <property type="evidence" value="ECO:0007669"/>
    <property type="project" value="TreeGrafter"/>
</dbReference>
<feature type="domain" description="Response regulatory" evidence="8">
    <location>
        <begin position="8"/>
        <end position="124"/>
    </location>
</feature>
<dbReference type="RefSeq" id="WP_097077622.1">
    <property type="nucleotide sequence ID" value="NZ_BAABHT010000020.1"/>
</dbReference>
<evidence type="ECO:0000259" key="8">
    <source>
        <dbReference type="PROSITE" id="PS50110"/>
    </source>
</evidence>
<evidence type="ECO:0000256" key="6">
    <source>
        <dbReference type="PROSITE-ProRule" id="PRU00169"/>
    </source>
</evidence>
<feature type="modified residue" description="4-aspartylphosphate" evidence="6">
    <location>
        <position position="57"/>
    </location>
</feature>
<dbReference type="OrthoDB" id="8874570at2"/>
<reference evidence="10" key="1">
    <citation type="submission" date="2016-09" db="EMBL/GenBank/DDBJ databases">
        <authorList>
            <person name="Varghese N."/>
            <person name="Submissions S."/>
        </authorList>
    </citation>
    <scope>NUCLEOTIDE SEQUENCE [LARGE SCALE GENOMIC DNA]</scope>
    <source>
        <strain evidence="10">ANC 4466</strain>
    </source>
</reference>
<name>A0A240E529_9GAMM</name>
<evidence type="ECO:0000256" key="5">
    <source>
        <dbReference type="ARBA" id="ARBA00023163"/>
    </source>
</evidence>
<keyword evidence="3" id="KW-0805">Transcription regulation</keyword>
<dbReference type="SMART" id="SM00421">
    <property type="entry name" value="HTH_LUXR"/>
    <property type="match status" value="1"/>
</dbReference>
<gene>
    <name evidence="9" type="ORF">SAMN05421731_101345</name>
</gene>
<dbReference type="GO" id="GO:0005829">
    <property type="term" value="C:cytosol"/>
    <property type="evidence" value="ECO:0007669"/>
    <property type="project" value="TreeGrafter"/>
</dbReference>
<dbReference type="GO" id="GO:0000976">
    <property type="term" value="F:transcription cis-regulatory region binding"/>
    <property type="evidence" value="ECO:0007669"/>
    <property type="project" value="TreeGrafter"/>
</dbReference>
<dbReference type="PANTHER" id="PTHR48111:SF1">
    <property type="entry name" value="TWO-COMPONENT RESPONSE REGULATOR ORR33"/>
    <property type="match status" value="1"/>
</dbReference>
<dbReference type="SUPFAM" id="SSF52172">
    <property type="entry name" value="CheY-like"/>
    <property type="match status" value="1"/>
</dbReference>
<dbReference type="CDD" id="cd19920">
    <property type="entry name" value="REC_PA4781-like"/>
    <property type="match status" value="1"/>
</dbReference>
<dbReference type="CDD" id="cd06170">
    <property type="entry name" value="LuxR_C_like"/>
    <property type="match status" value="1"/>
</dbReference>
<keyword evidence="1 6" id="KW-0597">Phosphoprotein</keyword>
<protein>
    <submittedName>
        <fullName evidence="9">Two component transcriptional regulator, LuxR family</fullName>
    </submittedName>
</protein>
<dbReference type="SUPFAM" id="SSF46894">
    <property type="entry name" value="C-terminal effector domain of the bipartite response regulators"/>
    <property type="match status" value="1"/>
</dbReference>
<keyword evidence="5" id="KW-0804">Transcription</keyword>
<dbReference type="InterPro" id="IPR000792">
    <property type="entry name" value="Tscrpt_reg_LuxR_C"/>
</dbReference>
<dbReference type="InterPro" id="IPR036388">
    <property type="entry name" value="WH-like_DNA-bd_sf"/>
</dbReference>
<keyword evidence="10" id="KW-1185">Reference proteome</keyword>
<evidence type="ECO:0000259" key="7">
    <source>
        <dbReference type="PROSITE" id="PS50043"/>
    </source>
</evidence>
<sequence length="310" mass="34848">MKNPEQPVILIVDDVPENLGILHESLDEAGYTVLVTLDGITAIEIAHQYHPDIILMDGNMPNLDGFECCIQLKASPLTQNIPIIFMTGLSETEHIVRGFQSGGVDYVTKPLNIAEVLVRVQTHLNNATRLKQQQQVIDATEIAILALDHAGHITWKTAKAKHLIEEHLIDMDSFEQGLKKWVADIQHNEVEKSLLHCRYSTASQQFQLIMLSPQQDLPTQNYLVQLKPIQQAPATTEILKHCTQLTPREAEVMHWLILGKTNKDIADILELSPRTINKHLEHVFEKLCVETRTAAVSYVVNRCMVAPTTA</sequence>
<dbReference type="Proteomes" id="UP000219042">
    <property type="component" value="Unassembled WGS sequence"/>
</dbReference>
<dbReference type="InterPro" id="IPR016032">
    <property type="entry name" value="Sig_transdc_resp-reg_C-effctor"/>
</dbReference>
<dbReference type="PANTHER" id="PTHR48111">
    <property type="entry name" value="REGULATOR OF RPOS"/>
    <property type="match status" value="1"/>
</dbReference>
<dbReference type="Pfam" id="PF00072">
    <property type="entry name" value="Response_reg"/>
    <property type="match status" value="1"/>
</dbReference>